<dbReference type="AlphaFoldDB" id="V5Z9P0"/>
<dbReference type="PANTHER" id="PTHR30251">
    <property type="entry name" value="PILUS ASSEMBLY CHAPERONE"/>
    <property type="match status" value="1"/>
</dbReference>
<proteinExistence type="predicted"/>
<gene>
    <name evidence="2" type="primary">csuC</name>
    <name evidence="2" type="ORF">EPIR_2596</name>
</gene>
<dbReference type="Gene3D" id="2.60.40.10">
    <property type="entry name" value="Immunoglobulins"/>
    <property type="match status" value="1"/>
</dbReference>
<dbReference type="OrthoDB" id="511700at2"/>
<dbReference type="PANTHER" id="PTHR30251:SF4">
    <property type="entry name" value="SLR1668 PROTEIN"/>
    <property type="match status" value="1"/>
</dbReference>
<dbReference type="Pfam" id="PF00345">
    <property type="entry name" value="PapD_N"/>
    <property type="match status" value="1"/>
</dbReference>
<protein>
    <submittedName>
        <fullName evidence="2">Fimbrial chaperone protein</fullName>
    </submittedName>
</protein>
<dbReference type="InterPro" id="IPR050643">
    <property type="entry name" value="Periplasmic_pilus_chap"/>
</dbReference>
<sequence>MKLINNFFSGTLLLIALFPPLTLAAASVLVWPIYQKIDADQQGSALWLENQGSQAVDLQIRVLAWQQQDQNDRFAEQQTVVASPPFAHVPAGQRQMVRLIRTGTVPAGKEEAFRVIIDEIPGVKPTAAPQRVGINVQMRYLLPLFLNGEGLHSTSDSGMNINAPNSTQPLLTWALTQRAGQTWLTVHNQGAVHARLSNVFWGRSNQQNQATFNVSNGYLGYVLPGQKMAFPLAGSRSVPSGQTLYAQLQDNTPPVAIKNAL</sequence>
<comment type="caution">
    <text evidence="2">The sequence shown here is derived from an EMBL/GenBank/DDBJ whole genome shotgun (WGS) entry which is preliminary data.</text>
</comment>
<dbReference type="GO" id="GO:0030288">
    <property type="term" value="C:outer membrane-bounded periplasmic space"/>
    <property type="evidence" value="ECO:0007669"/>
    <property type="project" value="InterPro"/>
</dbReference>
<evidence type="ECO:0000313" key="2">
    <source>
        <dbReference type="EMBL" id="CCG87959.1"/>
    </source>
</evidence>
<evidence type="ECO:0000313" key="3">
    <source>
        <dbReference type="Proteomes" id="UP000018217"/>
    </source>
</evidence>
<evidence type="ECO:0000259" key="1">
    <source>
        <dbReference type="Pfam" id="PF00345"/>
    </source>
</evidence>
<accession>V5Z9P0</accession>
<dbReference type="GO" id="GO:0071555">
    <property type="term" value="P:cell wall organization"/>
    <property type="evidence" value="ECO:0007669"/>
    <property type="project" value="InterPro"/>
</dbReference>
<dbReference type="InterPro" id="IPR013783">
    <property type="entry name" value="Ig-like_fold"/>
</dbReference>
<feature type="domain" description="Pili assembly chaperone N-terminal" evidence="1">
    <location>
        <begin position="37"/>
        <end position="148"/>
    </location>
</feature>
<organism evidence="2 3">
    <name type="scientific">Erwinia piriflorinigrans CFBP 5888</name>
    <dbReference type="NCBI Taxonomy" id="1161919"/>
    <lineage>
        <taxon>Bacteria</taxon>
        <taxon>Pseudomonadati</taxon>
        <taxon>Pseudomonadota</taxon>
        <taxon>Gammaproteobacteria</taxon>
        <taxon>Enterobacterales</taxon>
        <taxon>Erwiniaceae</taxon>
        <taxon>Erwinia</taxon>
    </lineage>
</organism>
<dbReference type="Proteomes" id="UP000018217">
    <property type="component" value="Unassembled WGS sequence"/>
</dbReference>
<name>V5Z9P0_9GAMM</name>
<dbReference type="InterPro" id="IPR016147">
    <property type="entry name" value="Pili_assmbl_chaperone_N"/>
</dbReference>
<reference evidence="2 3" key="1">
    <citation type="journal article" date="2013" name="Syst. Appl. Microbiol.">
        <title>Phylogenetic position and virulence apparatus of the pear flower necrosis pathogen Erwinia piriflorinigrans CFBP 5888T as assessed by comparative genomics.</title>
        <authorList>
            <person name="Smits T.H."/>
            <person name="Rezzonico F."/>
            <person name="Lopez M.M."/>
            <person name="Blom J."/>
            <person name="Goesmann A."/>
            <person name="Frey J.E."/>
            <person name="Duffy B."/>
        </authorList>
    </citation>
    <scope>NUCLEOTIDE SEQUENCE [LARGE SCALE GENOMIC DNA]</scope>
    <source>
        <strain evidence="3">CFBP5888</strain>
    </source>
</reference>
<dbReference type="STRING" id="1161919.EPIR_2596"/>
<keyword evidence="3" id="KW-1185">Reference proteome</keyword>
<dbReference type="InterPro" id="IPR008962">
    <property type="entry name" value="PapD-like_sf"/>
</dbReference>
<dbReference type="SUPFAM" id="SSF49354">
    <property type="entry name" value="PapD-like"/>
    <property type="match status" value="1"/>
</dbReference>
<dbReference type="EMBL" id="CAHS01000015">
    <property type="protein sequence ID" value="CCG87959.1"/>
    <property type="molecule type" value="Genomic_DNA"/>
</dbReference>